<feature type="region of interest" description="Disordered" evidence="1">
    <location>
        <begin position="25"/>
        <end position="49"/>
    </location>
</feature>
<gene>
    <name evidence="2" type="ORF">FHU39_000507</name>
</gene>
<name>A0A839N3I5_9MICO</name>
<reference evidence="2 3" key="1">
    <citation type="submission" date="2020-08" db="EMBL/GenBank/DDBJ databases">
        <title>Sequencing the genomes of 1000 actinobacteria strains.</title>
        <authorList>
            <person name="Klenk H.-P."/>
        </authorList>
    </citation>
    <scope>NUCLEOTIDE SEQUENCE [LARGE SCALE GENOMIC DNA]</scope>
    <source>
        <strain evidence="2 3">DSM 105369</strain>
    </source>
</reference>
<organism evidence="2 3">
    <name type="scientific">Flexivirga oryzae</name>
    <dbReference type="NCBI Taxonomy" id="1794944"/>
    <lineage>
        <taxon>Bacteria</taxon>
        <taxon>Bacillati</taxon>
        <taxon>Actinomycetota</taxon>
        <taxon>Actinomycetes</taxon>
        <taxon>Micrococcales</taxon>
        <taxon>Dermacoccaceae</taxon>
        <taxon>Flexivirga</taxon>
    </lineage>
</organism>
<feature type="compositionally biased region" description="Basic and acidic residues" evidence="1">
    <location>
        <begin position="27"/>
        <end position="49"/>
    </location>
</feature>
<proteinExistence type="predicted"/>
<evidence type="ECO:0000256" key="1">
    <source>
        <dbReference type="SAM" id="MobiDB-lite"/>
    </source>
</evidence>
<sequence length="49" mass="5426">MTSYLAPTHTRAAAPARGARFALPSCPDRECTKRPERVLGEQRLQENTA</sequence>
<evidence type="ECO:0000313" key="3">
    <source>
        <dbReference type="Proteomes" id="UP000559182"/>
    </source>
</evidence>
<accession>A0A839N3I5</accession>
<comment type="caution">
    <text evidence="2">The sequence shown here is derived from an EMBL/GenBank/DDBJ whole genome shotgun (WGS) entry which is preliminary data.</text>
</comment>
<dbReference type="AlphaFoldDB" id="A0A839N3I5"/>
<protein>
    <submittedName>
        <fullName evidence="2">Uncharacterized protein</fullName>
    </submittedName>
</protein>
<dbReference type="EMBL" id="JACHVQ010000001">
    <property type="protein sequence ID" value="MBB2890523.1"/>
    <property type="molecule type" value="Genomic_DNA"/>
</dbReference>
<dbReference type="Proteomes" id="UP000559182">
    <property type="component" value="Unassembled WGS sequence"/>
</dbReference>
<keyword evidence="3" id="KW-1185">Reference proteome</keyword>
<dbReference type="RefSeq" id="WP_183318681.1">
    <property type="nucleotide sequence ID" value="NZ_JACHVQ010000001.1"/>
</dbReference>
<evidence type="ECO:0000313" key="2">
    <source>
        <dbReference type="EMBL" id="MBB2890523.1"/>
    </source>
</evidence>